<dbReference type="GO" id="GO:0016151">
    <property type="term" value="F:nickel cation binding"/>
    <property type="evidence" value="ECO:0007669"/>
    <property type="project" value="UniProtKB-UniRule"/>
</dbReference>
<dbReference type="RefSeq" id="WP_028858805.1">
    <property type="nucleotide sequence ID" value="NZ_CAJHAQ010000001.1"/>
</dbReference>
<evidence type="ECO:0000256" key="1">
    <source>
        <dbReference type="ARBA" id="ARBA00008478"/>
    </source>
</evidence>
<dbReference type="EMBL" id="UGVC01000001">
    <property type="protein sequence ID" value="SUD90560.1"/>
    <property type="molecule type" value="Genomic_DNA"/>
</dbReference>
<feature type="binding site" evidence="7">
    <location>
        <position position="92"/>
    </location>
    <ligand>
        <name>Ni(2+)</name>
        <dbReference type="ChEBI" id="CHEBI:49786"/>
    </ligand>
</feature>
<keyword evidence="2 7" id="KW-0533">Nickel</keyword>
<keyword evidence="4 7" id="KW-0805">Transcription regulation</keyword>
<evidence type="ECO:0000313" key="11">
    <source>
        <dbReference type="Proteomes" id="UP000254123"/>
    </source>
</evidence>
<dbReference type="Pfam" id="PF08753">
    <property type="entry name" value="NikR_C"/>
    <property type="match status" value="1"/>
</dbReference>
<dbReference type="HAMAP" id="MF_00476">
    <property type="entry name" value="NikR"/>
    <property type="match status" value="1"/>
</dbReference>
<feature type="domain" description="Transcription factor NikR nickel binding C-terminal" evidence="9">
    <location>
        <begin position="58"/>
        <end position="133"/>
    </location>
</feature>
<accession>A0A379LIX4</accession>
<feature type="binding site" evidence="7">
    <location>
        <position position="100"/>
    </location>
    <ligand>
        <name>Ni(2+)</name>
        <dbReference type="ChEBI" id="CHEBI:49786"/>
    </ligand>
</feature>
<organism evidence="10 11">
    <name type="scientific">Psychrobacter phenylpyruvicus</name>
    <dbReference type="NCBI Taxonomy" id="29432"/>
    <lineage>
        <taxon>Bacteria</taxon>
        <taxon>Pseudomonadati</taxon>
        <taxon>Pseudomonadota</taxon>
        <taxon>Gammaproteobacteria</taxon>
        <taxon>Moraxellales</taxon>
        <taxon>Moraxellaceae</taxon>
        <taxon>Psychrobacter</taxon>
    </lineage>
</organism>
<feature type="binding site" evidence="7">
    <location>
        <position position="94"/>
    </location>
    <ligand>
        <name>Ni(2+)</name>
        <dbReference type="ChEBI" id="CHEBI:49786"/>
    </ligand>
</feature>
<sequence>MQDSNLTRFGVSMEEGLLKKFDKLVALKGYRNRSEAFRDLVRKSIMQHIYEDSEQIIAGSILLFYNHDQRKLVEEMTRIQHEHHDLILATTHFHVSEKNCLELIAVKGKVKAVQELSYELTTLKGVTHGDFSIAPAE</sequence>
<dbReference type="InterPro" id="IPR013321">
    <property type="entry name" value="Arc_rbn_hlx_hlx"/>
</dbReference>
<dbReference type="InterPro" id="IPR010985">
    <property type="entry name" value="Ribbon_hlx_hlx"/>
</dbReference>
<evidence type="ECO:0000256" key="6">
    <source>
        <dbReference type="ARBA" id="ARBA00023163"/>
    </source>
</evidence>
<evidence type="ECO:0000256" key="7">
    <source>
        <dbReference type="HAMAP-Rule" id="MF_00476"/>
    </source>
</evidence>
<reference evidence="10 11" key="1">
    <citation type="submission" date="2018-06" db="EMBL/GenBank/DDBJ databases">
        <authorList>
            <consortium name="Pathogen Informatics"/>
            <person name="Doyle S."/>
        </authorList>
    </citation>
    <scope>NUCLEOTIDE SEQUENCE [LARGE SCALE GENOMIC DNA]</scope>
    <source>
        <strain evidence="10 11">NCTC10526</strain>
    </source>
</reference>
<comment type="similarity">
    <text evidence="1 7">Belongs to the transcriptional regulatory CopG/NikR family.</text>
</comment>
<dbReference type="InterPro" id="IPR045865">
    <property type="entry name" value="ACT-like_dom_sf"/>
</dbReference>
<dbReference type="SUPFAM" id="SSF47598">
    <property type="entry name" value="Ribbon-helix-helix"/>
    <property type="match status" value="1"/>
</dbReference>
<dbReference type="InterPro" id="IPR002145">
    <property type="entry name" value="CopG"/>
</dbReference>
<dbReference type="Proteomes" id="UP000254123">
    <property type="component" value="Unassembled WGS sequence"/>
</dbReference>
<dbReference type="InterPro" id="IPR027271">
    <property type="entry name" value="Acetolactate_synth/TF_NikR_C"/>
</dbReference>
<keyword evidence="3 7" id="KW-0479">Metal-binding</keyword>
<keyword evidence="6 7" id="KW-0804">Transcription</keyword>
<feature type="domain" description="Ribbon-helix-helix protein CopG" evidence="8">
    <location>
        <begin position="8"/>
        <end position="43"/>
    </location>
</feature>
<gene>
    <name evidence="10" type="ORF">NCTC10526_00893</name>
</gene>
<evidence type="ECO:0000256" key="5">
    <source>
        <dbReference type="ARBA" id="ARBA00023125"/>
    </source>
</evidence>
<dbReference type="CDD" id="cd22231">
    <property type="entry name" value="RHH_NikR_HicB-like"/>
    <property type="match status" value="1"/>
</dbReference>
<dbReference type="GO" id="GO:0003677">
    <property type="term" value="F:DNA binding"/>
    <property type="evidence" value="ECO:0007669"/>
    <property type="project" value="UniProtKB-KW"/>
</dbReference>
<comment type="function">
    <text evidence="7">Transcriptional regulator.</text>
</comment>
<evidence type="ECO:0000256" key="4">
    <source>
        <dbReference type="ARBA" id="ARBA00023015"/>
    </source>
</evidence>
<evidence type="ECO:0000259" key="9">
    <source>
        <dbReference type="Pfam" id="PF08753"/>
    </source>
</evidence>
<dbReference type="InterPro" id="IPR014864">
    <property type="entry name" value="TF_NikR_Ni-bd_C"/>
</dbReference>
<dbReference type="AlphaFoldDB" id="A0A379LIX4"/>
<dbReference type="GO" id="GO:0010045">
    <property type="term" value="P:response to nickel cation"/>
    <property type="evidence" value="ECO:0007669"/>
    <property type="project" value="InterPro"/>
</dbReference>
<evidence type="ECO:0000259" key="8">
    <source>
        <dbReference type="Pfam" id="PF01402"/>
    </source>
</evidence>
<dbReference type="Gene3D" id="1.10.1220.10">
    <property type="entry name" value="Met repressor-like"/>
    <property type="match status" value="1"/>
</dbReference>
<dbReference type="InterPro" id="IPR022988">
    <property type="entry name" value="Ni_resp_reg_NikR"/>
</dbReference>
<keyword evidence="5 7" id="KW-0238">DNA-binding</keyword>
<dbReference type="NCBIfam" id="NF002169">
    <property type="entry name" value="PRK01002.1"/>
    <property type="match status" value="1"/>
</dbReference>
<dbReference type="STRING" id="1123034.GCA_000685805_01256"/>
<evidence type="ECO:0000256" key="3">
    <source>
        <dbReference type="ARBA" id="ARBA00022723"/>
    </source>
</evidence>
<feature type="binding site" evidence="7">
    <location>
        <position position="81"/>
    </location>
    <ligand>
        <name>Ni(2+)</name>
        <dbReference type="ChEBI" id="CHEBI:49786"/>
    </ligand>
</feature>
<comment type="cofactor">
    <cofactor evidence="7">
        <name>Ni(2+)</name>
        <dbReference type="ChEBI" id="CHEBI:49786"/>
    </cofactor>
    <text evidence="7">Binds 1 nickel ion per subunit.</text>
</comment>
<dbReference type="InterPro" id="IPR050192">
    <property type="entry name" value="CopG/NikR_regulator"/>
</dbReference>
<dbReference type="NCBIfam" id="NF003381">
    <property type="entry name" value="PRK04460.1"/>
    <property type="match status" value="1"/>
</dbReference>
<dbReference type="Gene3D" id="3.30.70.1150">
    <property type="entry name" value="ACT-like. Chain A, domain 2"/>
    <property type="match status" value="1"/>
</dbReference>
<evidence type="ECO:0000313" key="10">
    <source>
        <dbReference type="EMBL" id="SUD90560.1"/>
    </source>
</evidence>
<dbReference type="PANTHER" id="PTHR34719">
    <property type="entry name" value="NICKEL-RESPONSIVE REGULATOR"/>
    <property type="match status" value="1"/>
</dbReference>
<proteinExistence type="inferred from homology"/>
<name>A0A379LIX4_9GAMM</name>
<evidence type="ECO:0000256" key="2">
    <source>
        <dbReference type="ARBA" id="ARBA00022596"/>
    </source>
</evidence>
<dbReference type="PANTHER" id="PTHR34719:SF2">
    <property type="entry name" value="NICKEL-RESPONSIVE REGULATOR"/>
    <property type="match status" value="1"/>
</dbReference>
<dbReference type="GO" id="GO:0003700">
    <property type="term" value="F:DNA-binding transcription factor activity"/>
    <property type="evidence" value="ECO:0007669"/>
    <property type="project" value="UniProtKB-UniRule"/>
</dbReference>
<dbReference type="SUPFAM" id="SSF55021">
    <property type="entry name" value="ACT-like"/>
    <property type="match status" value="1"/>
</dbReference>
<keyword evidence="11" id="KW-1185">Reference proteome</keyword>
<protein>
    <recommendedName>
        <fullName evidence="7">Putative nickel-responsive regulator</fullName>
    </recommendedName>
</protein>
<dbReference type="Pfam" id="PF01402">
    <property type="entry name" value="RHH_1"/>
    <property type="match status" value="1"/>
</dbReference>
<dbReference type="NCBIfam" id="NF002815">
    <property type="entry name" value="PRK02967.1"/>
    <property type="match status" value="1"/>
</dbReference>